<proteinExistence type="predicted"/>
<reference evidence="1 2" key="1">
    <citation type="journal article" date="2024" name="Plant Biotechnol. J.">
        <title>Genome and CRISPR/Cas9 system of a widespread forest tree (Populus alba) in the world.</title>
        <authorList>
            <person name="Liu Y.J."/>
            <person name="Jiang P.F."/>
            <person name="Han X.M."/>
            <person name="Li X.Y."/>
            <person name="Wang H.M."/>
            <person name="Wang Y.J."/>
            <person name="Wang X.X."/>
            <person name="Zeng Q.Y."/>
        </authorList>
    </citation>
    <scope>NUCLEOTIDE SEQUENCE [LARGE SCALE GENOMIC DNA]</scope>
    <source>
        <strain evidence="2">cv. PAL-ZL1</strain>
    </source>
</reference>
<comment type="caution">
    <text evidence="1">The sequence shown here is derived from an EMBL/GenBank/DDBJ whole genome shotgun (WGS) entry which is preliminary data.</text>
</comment>
<name>A0ACC4B574_POPAL</name>
<organism evidence="1 2">
    <name type="scientific">Populus alba</name>
    <name type="common">White poplar</name>
    <dbReference type="NCBI Taxonomy" id="43335"/>
    <lineage>
        <taxon>Eukaryota</taxon>
        <taxon>Viridiplantae</taxon>
        <taxon>Streptophyta</taxon>
        <taxon>Embryophyta</taxon>
        <taxon>Tracheophyta</taxon>
        <taxon>Spermatophyta</taxon>
        <taxon>Magnoliopsida</taxon>
        <taxon>eudicotyledons</taxon>
        <taxon>Gunneridae</taxon>
        <taxon>Pentapetalae</taxon>
        <taxon>rosids</taxon>
        <taxon>fabids</taxon>
        <taxon>Malpighiales</taxon>
        <taxon>Salicaceae</taxon>
        <taxon>Saliceae</taxon>
        <taxon>Populus</taxon>
    </lineage>
</organism>
<dbReference type="EMBL" id="RCHU02000013">
    <property type="protein sequence ID" value="KAL3573544.1"/>
    <property type="molecule type" value="Genomic_DNA"/>
</dbReference>
<gene>
    <name evidence="1" type="ORF">D5086_024157</name>
</gene>
<evidence type="ECO:0000313" key="2">
    <source>
        <dbReference type="Proteomes" id="UP000309997"/>
    </source>
</evidence>
<protein>
    <submittedName>
        <fullName evidence="1">Uncharacterized protein</fullName>
    </submittedName>
</protein>
<keyword evidence="2" id="KW-1185">Reference proteome</keyword>
<sequence length="269" mass="30350">MNERHVHRQDVWVPDGLEPELPFRRGTKVFPLLDIRPGRSFAKPISRVDYREEGENWESNSYGLAGSEKVEKTGAEGKVLEEAKTINKSISALGNVINSLTSGPATKSSHIIHFLDSKLTRILQDALAGNSRTAFLCCFSPSSSNTSETMSTLRFGTSARFLHSFEKSWNQAIKMLLRKQFPHYSRQQKTMTVHDCTLEYSEVTIIMLKEFGLSPRSHRTPSKCSNVTLQLKSENQALKARLADEERIVSDSAKYCNEHMDFGSDFAPF</sequence>
<dbReference type="Proteomes" id="UP000309997">
    <property type="component" value="Unassembled WGS sequence"/>
</dbReference>
<accession>A0ACC4B574</accession>
<evidence type="ECO:0000313" key="1">
    <source>
        <dbReference type="EMBL" id="KAL3573544.1"/>
    </source>
</evidence>